<organism evidence="2 3">
    <name type="scientific">Marinobacterium lutimaris</name>
    <dbReference type="NCBI Taxonomy" id="568106"/>
    <lineage>
        <taxon>Bacteria</taxon>
        <taxon>Pseudomonadati</taxon>
        <taxon>Pseudomonadota</taxon>
        <taxon>Gammaproteobacteria</taxon>
        <taxon>Oceanospirillales</taxon>
        <taxon>Oceanospirillaceae</taxon>
        <taxon>Marinobacterium</taxon>
    </lineage>
</organism>
<evidence type="ECO:0000313" key="2">
    <source>
        <dbReference type="EMBL" id="SEG21583.1"/>
    </source>
</evidence>
<sequence>MNTILDGHVGDEQEHVGGNCSETPKGSLAVGTRVTSLERNRTGVIEGLCEYKPGCYLVKPEAPTETEVAYQSRWICAFDQVEIVSEVAA</sequence>
<proteinExistence type="predicted"/>
<keyword evidence="3" id="KW-1185">Reference proteome</keyword>
<evidence type="ECO:0000313" key="3">
    <source>
        <dbReference type="Proteomes" id="UP000236745"/>
    </source>
</evidence>
<accession>A0A1H5YC13</accession>
<dbReference type="OrthoDB" id="5919075at2"/>
<gene>
    <name evidence="2" type="ORF">SAMN05444390_1011700</name>
</gene>
<protein>
    <submittedName>
        <fullName evidence="2">Uncharacterized protein</fullName>
    </submittedName>
</protein>
<dbReference type="Proteomes" id="UP000236745">
    <property type="component" value="Unassembled WGS sequence"/>
</dbReference>
<reference evidence="2 3" key="1">
    <citation type="submission" date="2016-10" db="EMBL/GenBank/DDBJ databases">
        <authorList>
            <person name="de Groot N.N."/>
        </authorList>
    </citation>
    <scope>NUCLEOTIDE SEQUENCE [LARGE SCALE GENOMIC DNA]</scope>
    <source>
        <strain evidence="2 3">DSM 22012</strain>
    </source>
</reference>
<dbReference type="EMBL" id="FNVQ01000001">
    <property type="protein sequence ID" value="SEG21583.1"/>
    <property type="molecule type" value="Genomic_DNA"/>
</dbReference>
<name>A0A1H5YC13_9GAMM</name>
<dbReference type="AlphaFoldDB" id="A0A1H5YC13"/>
<feature type="region of interest" description="Disordered" evidence="1">
    <location>
        <begin position="1"/>
        <end position="22"/>
    </location>
</feature>
<evidence type="ECO:0000256" key="1">
    <source>
        <dbReference type="SAM" id="MobiDB-lite"/>
    </source>
</evidence>
<dbReference type="RefSeq" id="WP_104002582.1">
    <property type="nucleotide sequence ID" value="NZ_FNVQ01000001.1"/>
</dbReference>